<dbReference type="InterPro" id="IPR038729">
    <property type="entry name" value="Rad50/SbcC_AAA"/>
</dbReference>
<protein>
    <recommendedName>
        <fullName evidence="2">Rad50/SbcC-type AAA domain-containing protein</fullName>
    </recommendedName>
</protein>
<accession>A0A444PZ53</accession>
<reference evidence="3 4" key="1">
    <citation type="submission" date="2018-12" db="EMBL/GenBank/DDBJ databases">
        <authorList>
            <person name="Li F."/>
        </authorList>
    </citation>
    <scope>NUCLEOTIDE SEQUENCE [LARGE SCALE GENOMIC DNA]</scope>
    <source>
        <strain evidence="3 4">11W25H-1</strain>
    </source>
</reference>
<dbReference type="GO" id="GO:0016887">
    <property type="term" value="F:ATP hydrolysis activity"/>
    <property type="evidence" value="ECO:0007669"/>
    <property type="project" value="InterPro"/>
</dbReference>
<evidence type="ECO:0000256" key="1">
    <source>
        <dbReference type="SAM" id="MobiDB-lite"/>
    </source>
</evidence>
<name>A0A444PZ53_9MICO</name>
<evidence type="ECO:0000313" key="4">
    <source>
        <dbReference type="Proteomes" id="UP000288547"/>
    </source>
</evidence>
<proteinExistence type="predicted"/>
<evidence type="ECO:0000259" key="2">
    <source>
        <dbReference type="Pfam" id="PF13476"/>
    </source>
</evidence>
<dbReference type="Pfam" id="PF13476">
    <property type="entry name" value="AAA_23"/>
    <property type="match status" value="1"/>
</dbReference>
<dbReference type="EMBL" id="RZNB01000001">
    <property type="protein sequence ID" value="RWZ53189.1"/>
    <property type="molecule type" value="Genomic_DNA"/>
</dbReference>
<dbReference type="Gene3D" id="3.40.50.300">
    <property type="entry name" value="P-loop containing nucleotide triphosphate hydrolases"/>
    <property type="match status" value="1"/>
</dbReference>
<dbReference type="GO" id="GO:0006302">
    <property type="term" value="P:double-strand break repair"/>
    <property type="evidence" value="ECO:0007669"/>
    <property type="project" value="InterPro"/>
</dbReference>
<feature type="compositionally biased region" description="Gly residues" evidence="1">
    <location>
        <begin position="52"/>
        <end position="62"/>
    </location>
</feature>
<dbReference type="AlphaFoldDB" id="A0A444PZ53"/>
<sequence>MISTLAVAGYRSIRDLVIPLGGLDVVTGPNGSGKSSMYRALRLLASTAGGATADGGPTGTGVVGASLARAGRHRRSGPVPSSSRTP</sequence>
<gene>
    <name evidence="3" type="ORF">ELQ90_04535</name>
</gene>
<dbReference type="InterPro" id="IPR027417">
    <property type="entry name" value="P-loop_NTPase"/>
</dbReference>
<keyword evidence="4" id="KW-1185">Reference proteome</keyword>
<dbReference type="Proteomes" id="UP000288547">
    <property type="component" value="Unassembled WGS sequence"/>
</dbReference>
<comment type="caution">
    <text evidence="3">The sequence shown here is derived from an EMBL/GenBank/DDBJ whole genome shotgun (WGS) entry which is preliminary data.</text>
</comment>
<organism evidence="3 4">
    <name type="scientific">Labedella phragmitis</name>
    <dbReference type="NCBI Taxonomy" id="2498849"/>
    <lineage>
        <taxon>Bacteria</taxon>
        <taxon>Bacillati</taxon>
        <taxon>Actinomycetota</taxon>
        <taxon>Actinomycetes</taxon>
        <taxon>Micrococcales</taxon>
        <taxon>Microbacteriaceae</taxon>
        <taxon>Labedella</taxon>
    </lineage>
</organism>
<feature type="region of interest" description="Disordered" evidence="1">
    <location>
        <begin position="49"/>
        <end position="86"/>
    </location>
</feature>
<feature type="domain" description="Rad50/SbcC-type AAA" evidence="2">
    <location>
        <begin position="7"/>
        <end position="44"/>
    </location>
</feature>
<dbReference type="OrthoDB" id="104167at2"/>
<dbReference type="RefSeq" id="WP_128494033.1">
    <property type="nucleotide sequence ID" value="NZ_RZNB01000001.1"/>
</dbReference>
<evidence type="ECO:0000313" key="3">
    <source>
        <dbReference type="EMBL" id="RWZ53189.1"/>
    </source>
</evidence>
<dbReference type="SUPFAM" id="SSF52540">
    <property type="entry name" value="P-loop containing nucleoside triphosphate hydrolases"/>
    <property type="match status" value="1"/>
</dbReference>